<reference evidence="3 4" key="1">
    <citation type="submission" date="2014-03" db="EMBL/GenBank/DDBJ databases">
        <title>Genomics of Bifidobacteria.</title>
        <authorList>
            <person name="Ventura M."/>
            <person name="Milani C."/>
            <person name="Lugli G.A."/>
        </authorList>
    </citation>
    <scope>NUCLEOTIDE SEQUENCE [LARGE SCALE GENOMIC DNA]</scope>
    <source>
        <strain evidence="3 4">LMG 10738</strain>
    </source>
</reference>
<dbReference type="STRING" id="1688.BCUN_1315"/>
<dbReference type="InterPro" id="IPR002035">
    <property type="entry name" value="VWF_A"/>
</dbReference>
<keyword evidence="4" id="KW-1185">Reference proteome</keyword>
<dbReference type="Pfam" id="PF13519">
    <property type="entry name" value="VWA_2"/>
    <property type="match status" value="1"/>
</dbReference>
<accession>A0A087AX47</accession>
<evidence type="ECO:0000313" key="3">
    <source>
        <dbReference type="EMBL" id="KFI63347.1"/>
    </source>
</evidence>
<dbReference type="SUPFAM" id="SSF53300">
    <property type="entry name" value="vWA-like"/>
    <property type="match status" value="1"/>
</dbReference>
<dbReference type="EMBL" id="JGYV01000008">
    <property type="protein sequence ID" value="KFI63347.1"/>
    <property type="molecule type" value="Genomic_DNA"/>
</dbReference>
<feature type="transmembrane region" description="Helical" evidence="1">
    <location>
        <begin position="47"/>
        <end position="69"/>
    </location>
</feature>
<name>A0A087AX47_9BIFI</name>
<evidence type="ECO:0000256" key="1">
    <source>
        <dbReference type="SAM" id="Phobius"/>
    </source>
</evidence>
<comment type="caution">
    <text evidence="3">The sequence shown here is derived from an EMBL/GenBank/DDBJ whole genome shotgun (WGS) entry which is preliminary data.</text>
</comment>
<dbReference type="InterPro" id="IPR036465">
    <property type="entry name" value="vWFA_dom_sf"/>
</dbReference>
<evidence type="ECO:0000259" key="2">
    <source>
        <dbReference type="PROSITE" id="PS50234"/>
    </source>
</evidence>
<organism evidence="3 4">
    <name type="scientific">Bifidobacterium cuniculi</name>
    <dbReference type="NCBI Taxonomy" id="1688"/>
    <lineage>
        <taxon>Bacteria</taxon>
        <taxon>Bacillati</taxon>
        <taxon>Actinomycetota</taxon>
        <taxon>Actinomycetes</taxon>
        <taxon>Bifidobacteriales</taxon>
        <taxon>Bifidobacteriaceae</taxon>
        <taxon>Bifidobacterium</taxon>
    </lineage>
</organism>
<evidence type="ECO:0000313" key="4">
    <source>
        <dbReference type="Proteomes" id="UP000029067"/>
    </source>
</evidence>
<keyword evidence="1" id="KW-1133">Transmembrane helix</keyword>
<proteinExistence type="predicted"/>
<dbReference type="eggNOG" id="COG2304">
    <property type="taxonomic scope" value="Bacteria"/>
</dbReference>
<dbReference type="Gene3D" id="3.40.50.410">
    <property type="entry name" value="von Willebrand factor, type A domain"/>
    <property type="match status" value="1"/>
</dbReference>
<dbReference type="RefSeq" id="WP_033518103.1">
    <property type="nucleotide sequence ID" value="NZ_JGYV01000008.1"/>
</dbReference>
<dbReference type="AlphaFoldDB" id="A0A087AX47"/>
<feature type="transmembrane region" description="Helical" evidence="1">
    <location>
        <begin position="12"/>
        <end position="35"/>
    </location>
</feature>
<gene>
    <name evidence="3" type="ORF">BCUN_1315</name>
</gene>
<sequence length="335" mass="35407">MSSFTFAPALGWVAGSVIAATMAVAAVAVIWLHAVRRGASDETPGMCIRRCAACVLVALMALTPCIATTTTTRAVSATDVVIATDVTKSMDVADATYGDQEGISRLEAARLAIDDIVKAYPNSSYAGISFGAQGTLDVPLTPDAQAIDNWADALETEPASVVSGSLMDSALDALQRTLEHLHESRPDDTVILYVITDGEQTVPHLRRTFSALRPFVKDSCVIGVGSTQGGKVPKSAGSDQWVLDPDTGQPGVSVMDAEQVKAIADELGGSSILTADGMTVADRSIEGEAKRWTQTQSVKERTHLAPVTWPLTMLLLAVLAWEAGAWLAQSRRLVR</sequence>
<dbReference type="PROSITE" id="PS50234">
    <property type="entry name" value="VWFA"/>
    <property type="match status" value="1"/>
</dbReference>
<feature type="domain" description="VWFA" evidence="2">
    <location>
        <begin position="79"/>
        <end position="267"/>
    </location>
</feature>
<dbReference type="Proteomes" id="UP000029067">
    <property type="component" value="Unassembled WGS sequence"/>
</dbReference>
<protein>
    <submittedName>
        <fullName evidence="3">von Willebrand factor, type A</fullName>
    </submittedName>
</protein>
<dbReference type="OrthoDB" id="9814325at2"/>
<keyword evidence="1" id="KW-0812">Transmembrane</keyword>
<keyword evidence="1" id="KW-0472">Membrane</keyword>